<feature type="region of interest" description="Disordered" evidence="1">
    <location>
        <begin position="143"/>
        <end position="207"/>
    </location>
</feature>
<gene>
    <name evidence="2" type="ORF">VNI00_019399</name>
</gene>
<evidence type="ECO:0000313" key="2">
    <source>
        <dbReference type="EMBL" id="KAK7014118.1"/>
    </source>
</evidence>
<organism evidence="2 3">
    <name type="scientific">Paramarasmius palmivorus</name>
    <dbReference type="NCBI Taxonomy" id="297713"/>
    <lineage>
        <taxon>Eukaryota</taxon>
        <taxon>Fungi</taxon>
        <taxon>Dikarya</taxon>
        <taxon>Basidiomycota</taxon>
        <taxon>Agaricomycotina</taxon>
        <taxon>Agaricomycetes</taxon>
        <taxon>Agaricomycetidae</taxon>
        <taxon>Agaricales</taxon>
        <taxon>Marasmiineae</taxon>
        <taxon>Marasmiaceae</taxon>
        <taxon>Paramarasmius</taxon>
    </lineage>
</organism>
<protein>
    <submittedName>
        <fullName evidence="2">Uncharacterized protein</fullName>
    </submittedName>
</protein>
<accession>A0AAW0ALX3</accession>
<name>A0AAW0ALX3_9AGAR</name>
<reference evidence="2 3" key="1">
    <citation type="submission" date="2024-01" db="EMBL/GenBank/DDBJ databases">
        <title>A draft genome for a cacao thread blight-causing isolate of Paramarasmius palmivorus.</title>
        <authorList>
            <person name="Baruah I.K."/>
            <person name="Bukari Y."/>
            <person name="Amoako-Attah I."/>
            <person name="Meinhardt L.W."/>
            <person name="Bailey B.A."/>
            <person name="Cohen S.P."/>
        </authorList>
    </citation>
    <scope>NUCLEOTIDE SEQUENCE [LARGE SCALE GENOMIC DNA]</scope>
    <source>
        <strain evidence="2 3">GH-12</strain>
    </source>
</reference>
<keyword evidence="3" id="KW-1185">Reference proteome</keyword>
<comment type="caution">
    <text evidence="2">The sequence shown here is derived from an EMBL/GenBank/DDBJ whole genome shotgun (WGS) entry which is preliminary data.</text>
</comment>
<dbReference type="Proteomes" id="UP001383192">
    <property type="component" value="Unassembled WGS sequence"/>
</dbReference>
<feature type="compositionally biased region" description="Basic residues" evidence="1">
    <location>
        <begin position="191"/>
        <end position="203"/>
    </location>
</feature>
<evidence type="ECO:0000313" key="3">
    <source>
        <dbReference type="Proteomes" id="UP001383192"/>
    </source>
</evidence>
<sequence length="231" mass="25725">MAIFGLADASGDFSANLQHNKEPTEEHLASVDNDAPDPESMFPLWKTGQSKEDYQCVVREHKVWNGVTSYHAAQIARWMKYHHDKNRGIKSKDNPFFKLMAKLTGSTIKEPKRKARAYDLWAKAHPERVEQLFEVRMKELKEAAGEAEGAEDVATGEASKDAASGGELSDGESDNREEANGGQHDNDGQKKKQKAKRKGKKKGKFEMKGSLFNPVVLNVRAETGIVTPSRN</sequence>
<dbReference type="AlphaFoldDB" id="A0AAW0ALX3"/>
<dbReference type="EMBL" id="JAYKXP010000371">
    <property type="protein sequence ID" value="KAK7014118.1"/>
    <property type="molecule type" value="Genomic_DNA"/>
</dbReference>
<proteinExistence type="predicted"/>
<evidence type="ECO:0000256" key="1">
    <source>
        <dbReference type="SAM" id="MobiDB-lite"/>
    </source>
</evidence>
<feature type="compositionally biased region" description="Basic and acidic residues" evidence="1">
    <location>
        <begin position="173"/>
        <end position="190"/>
    </location>
</feature>